<evidence type="ECO:0000256" key="7">
    <source>
        <dbReference type="ARBA" id="ARBA00022909"/>
    </source>
</evidence>
<dbReference type="GO" id="GO:0046656">
    <property type="term" value="P:folic acid biosynthetic process"/>
    <property type="evidence" value="ECO:0007669"/>
    <property type="project" value="UniProtKB-KW"/>
</dbReference>
<accession>A0A3B0YX09</accession>
<evidence type="ECO:0000259" key="8">
    <source>
        <dbReference type="Pfam" id="PF01288"/>
    </source>
</evidence>
<dbReference type="CDD" id="cd00483">
    <property type="entry name" value="HPPK"/>
    <property type="match status" value="1"/>
</dbReference>
<dbReference type="SUPFAM" id="SSF55083">
    <property type="entry name" value="6-hydroxymethyl-7,8-dihydropterin pyrophosphokinase, HPPK"/>
    <property type="match status" value="1"/>
</dbReference>
<keyword evidence="7" id="KW-0289">Folate biosynthesis</keyword>
<keyword evidence="3 9" id="KW-0808">Transferase</keyword>
<dbReference type="Gene3D" id="3.30.70.560">
    <property type="entry name" value="7,8-Dihydro-6-hydroxymethylpterin-pyrophosphokinase HPPK"/>
    <property type="match status" value="1"/>
</dbReference>
<evidence type="ECO:0000256" key="6">
    <source>
        <dbReference type="ARBA" id="ARBA00022840"/>
    </source>
</evidence>
<dbReference type="InterPro" id="IPR035907">
    <property type="entry name" value="Hppk_sf"/>
</dbReference>
<dbReference type="InterPro" id="IPR000550">
    <property type="entry name" value="Hppk"/>
</dbReference>
<evidence type="ECO:0000256" key="3">
    <source>
        <dbReference type="ARBA" id="ARBA00022679"/>
    </source>
</evidence>
<gene>
    <name evidence="9" type="ORF">MNBD_GAMMA14-333</name>
</gene>
<evidence type="ECO:0000256" key="4">
    <source>
        <dbReference type="ARBA" id="ARBA00022741"/>
    </source>
</evidence>
<reference evidence="9" key="1">
    <citation type="submission" date="2018-06" db="EMBL/GenBank/DDBJ databases">
        <authorList>
            <person name="Zhirakovskaya E."/>
        </authorList>
    </citation>
    <scope>NUCLEOTIDE SEQUENCE</scope>
</reference>
<dbReference type="Pfam" id="PF01288">
    <property type="entry name" value="HPPK"/>
    <property type="match status" value="1"/>
</dbReference>
<evidence type="ECO:0000256" key="5">
    <source>
        <dbReference type="ARBA" id="ARBA00022777"/>
    </source>
</evidence>
<dbReference type="PANTHER" id="PTHR43071">
    <property type="entry name" value="2-AMINO-4-HYDROXY-6-HYDROXYMETHYLDIHYDROPTERIDINE PYROPHOSPHOKINASE"/>
    <property type="match status" value="1"/>
</dbReference>
<dbReference type="GO" id="GO:0005524">
    <property type="term" value="F:ATP binding"/>
    <property type="evidence" value="ECO:0007669"/>
    <property type="project" value="UniProtKB-KW"/>
</dbReference>
<dbReference type="EMBL" id="UOFM01000358">
    <property type="protein sequence ID" value="VAW80463.1"/>
    <property type="molecule type" value="Genomic_DNA"/>
</dbReference>
<keyword evidence="4" id="KW-0547">Nucleotide-binding</keyword>
<feature type="domain" description="7,8-dihydro-6-hydroxymethylpterin-pyrophosphokinase" evidence="8">
    <location>
        <begin position="5"/>
        <end position="129"/>
    </location>
</feature>
<proteinExistence type="predicted"/>
<evidence type="ECO:0000256" key="1">
    <source>
        <dbReference type="ARBA" id="ARBA00005051"/>
    </source>
</evidence>
<dbReference type="PANTHER" id="PTHR43071:SF2">
    <property type="entry name" value="2-AMINO-4-HYDROXY-6-HYDROXYMETHYLDIHYDROPTERIDINE PYROPHOSPHOKINASE"/>
    <property type="match status" value="1"/>
</dbReference>
<name>A0A3B0YX09_9ZZZZ</name>
<organism evidence="9">
    <name type="scientific">hydrothermal vent metagenome</name>
    <dbReference type="NCBI Taxonomy" id="652676"/>
    <lineage>
        <taxon>unclassified sequences</taxon>
        <taxon>metagenomes</taxon>
        <taxon>ecological metagenomes</taxon>
    </lineage>
</organism>
<sequence>MVKAYVSVGSNIEREKNVAAALERMKAEFGELESSRTWETTAVGFEGEPFYNLVVAFETELPAQELASLLRRLEDELGRDRSGGKFSSRSIDLDLLLYGDLILDEDDLKLPRPEILEYAFVLCPLAEIAGDLKHPVNGFSFGMLWRQFDPTAQPMWPVDH</sequence>
<dbReference type="GO" id="GO:0046654">
    <property type="term" value="P:tetrahydrofolate biosynthetic process"/>
    <property type="evidence" value="ECO:0007669"/>
    <property type="project" value="UniProtKB-UniPathway"/>
</dbReference>
<dbReference type="GO" id="GO:0003848">
    <property type="term" value="F:2-amino-4-hydroxy-6-hydroxymethyldihydropteridine diphosphokinase activity"/>
    <property type="evidence" value="ECO:0007669"/>
    <property type="project" value="UniProtKB-EC"/>
</dbReference>
<dbReference type="NCBIfam" id="TIGR01498">
    <property type="entry name" value="folK"/>
    <property type="match status" value="1"/>
</dbReference>
<evidence type="ECO:0000256" key="2">
    <source>
        <dbReference type="ARBA" id="ARBA00013253"/>
    </source>
</evidence>
<protein>
    <recommendedName>
        <fullName evidence="2">2-amino-4-hydroxy-6-hydroxymethyldihydropteridine diphosphokinase</fullName>
        <ecNumber evidence="2">2.7.6.3</ecNumber>
    </recommendedName>
</protein>
<dbReference type="GO" id="GO:0016301">
    <property type="term" value="F:kinase activity"/>
    <property type="evidence" value="ECO:0007669"/>
    <property type="project" value="UniProtKB-KW"/>
</dbReference>
<keyword evidence="5 9" id="KW-0418">Kinase</keyword>
<dbReference type="AlphaFoldDB" id="A0A3B0YX09"/>
<comment type="pathway">
    <text evidence="1">Cofactor biosynthesis; tetrahydrofolate biosynthesis; 2-amino-4-hydroxy-6-hydroxymethyl-7,8-dihydropteridine diphosphate from 7,8-dihydroneopterin triphosphate: step 4/4.</text>
</comment>
<evidence type="ECO:0000313" key="9">
    <source>
        <dbReference type="EMBL" id="VAW80463.1"/>
    </source>
</evidence>
<dbReference type="UniPathway" id="UPA00077">
    <property type="reaction ID" value="UER00155"/>
</dbReference>
<dbReference type="EC" id="2.7.6.3" evidence="2"/>
<keyword evidence="6" id="KW-0067">ATP-binding</keyword>